<keyword evidence="3" id="KW-1185">Reference proteome</keyword>
<evidence type="ECO:0000313" key="3">
    <source>
        <dbReference type="Proteomes" id="UP001058974"/>
    </source>
</evidence>
<keyword evidence="1" id="KW-0812">Transmembrane</keyword>
<feature type="transmembrane region" description="Helical" evidence="1">
    <location>
        <begin position="103"/>
        <end position="122"/>
    </location>
</feature>
<accession>A0A9D4VHU2</accession>
<sequence length="136" mass="15369">MNNLWDHLALIELTELKIVKVYIDQREEQRVASVFNELLAEEIRLKSHSNIIPDKGVLSTPQSVFVAPFHKGKPQGRAGLGIDECAFCKEKDHGKISKVHHPVLLLPLLLPLAPVLIMYISFHVDSRLKSITPYVI</sequence>
<organism evidence="2 3">
    <name type="scientific">Pisum sativum</name>
    <name type="common">Garden pea</name>
    <name type="synonym">Lathyrus oleraceus</name>
    <dbReference type="NCBI Taxonomy" id="3888"/>
    <lineage>
        <taxon>Eukaryota</taxon>
        <taxon>Viridiplantae</taxon>
        <taxon>Streptophyta</taxon>
        <taxon>Embryophyta</taxon>
        <taxon>Tracheophyta</taxon>
        <taxon>Spermatophyta</taxon>
        <taxon>Magnoliopsida</taxon>
        <taxon>eudicotyledons</taxon>
        <taxon>Gunneridae</taxon>
        <taxon>Pentapetalae</taxon>
        <taxon>rosids</taxon>
        <taxon>fabids</taxon>
        <taxon>Fabales</taxon>
        <taxon>Fabaceae</taxon>
        <taxon>Papilionoideae</taxon>
        <taxon>50 kb inversion clade</taxon>
        <taxon>NPAAA clade</taxon>
        <taxon>Hologalegina</taxon>
        <taxon>IRL clade</taxon>
        <taxon>Fabeae</taxon>
        <taxon>Lathyrus</taxon>
    </lineage>
</organism>
<protein>
    <submittedName>
        <fullName evidence="2">Uncharacterized protein</fullName>
    </submittedName>
</protein>
<proteinExistence type="predicted"/>
<name>A0A9D4VHU2_PEA</name>
<reference evidence="2 3" key="1">
    <citation type="journal article" date="2022" name="Nat. Genet.">
        <title>Improved pea reference genome and pan-genome highlight genomic features and evolutionary characteristics.</title>
        <authorList>
            <person name="Yang T."/>
            <person name="Liu R."/>
            <person name="Luo Y."/>
            <person name="Hu S."/>
            <person name="Wang D."/>
            <person name="Wang C."/>
            <person name="Pandey M.K."/>
            <person name="Ge S."/>
            <person name="Xu Q."/>
            <person name="Li N."/>
            <person name="Li G."/>
            <person name="Huang Y."/>
            <person name="Saxena R.K."/>
            <person name="Ji Y."/>
            <person name="Li M."/>
            <person name="Yan X."/>
            <person name="He Y."/>
            <person name="Liu Y."/>
            <person name="Wang X."/>
            <person name="Xiang C."/>
            <person name="Varshney R.K."/>
            <person name="Ding H."/>
            <person name="Gao S."/>
            <person name="Zong X."/>
        </authorList>
    </citation>
    <scope>NUCLEOTIDE SEQUENCE [LARGE SCALE GENOMIC DNA]</scope>
    <source>
        <strain evidence="2 3">cv. Zhongwan 6</strain>
    </source>
</reference>
<evidence type="ECO:0000256" key="1">
    <source>
        <dbReference type="SAM" id="Phobius"/>
    </source>
</evidence>
<dbReference type="Gramene" id="Psat07G0043200-T1">
    <property type="protein sequence ID" value="KAI5383026.1"/>
    <property type="gene ID" value="KIW84_070432"/>
</dbReference>
<evidence type="ECO:0000313" key="2">
    <source>
        <dbReference type="EMBL" id="KAI5383026.1"/>
    </source>
</evidence>
<keyword evidence="1" id="KW-0472">Membrane</keyword>
<dbReference type="Proteomes" id="UP001058974">
    <property type="component" value="Chromosome 7"/>
</dbReference>
<comment type="caution">
    <text evidence="2">The sequence shown here is derived from an EMBL/GenBank/DDBJ whole genome shotgun (WGS) entry which is preliminary data.</text>
</comment>
<gene>
    <name evidence="2" type="ORF">KIW84_070432</name>
</gene>
<dbReference type="EMBL" id="JAMSHJ010000007">
    <property type="protein sequence ID" value="KAI5383026.1"/>
    <property type="molecule type" value="Genomic_DNA"/>
</dbReference>
<keyword evidence="1" id="KW-1133">Transmembrane helix</keyword>
<dbReference type="AlphaFoldDB" id="A0A9D4VHU2"/>